<comment type="caution">
    <text evidence="4">The sequence shown here is derived from an EMBL/GenBank/DDBJ whole genome shotgun (WGS) entry which is preliminary data.</text>
</comment>
<feature type="signal peptide" evidence="3">
    <location>
        <begin position="1"/>
        <end position="20"/>
    </location>
</feature>
<organism evidence="4 5">
    <name type="scientific">Cyclotella cryptica</name>
    <dbReference type="NCBI Taxonomy" id="29204"/>
    <lineage>
        <taxon>Eukaryota</taxon>
        <taxon>Sar</taxon>
        <taxon>Stramenopiles</taxon>
        <taxon>Ochrophyta</taxon>
        <taxon>Bacillariophyta</taxon>
        <taxon>Coscinodiscophyceae</taxon>
        <taxon>Thalassiosirophycidae</taxon>
        <taxon>Stephanodiscales</taxon>
        <taxon>Stephanodiscaceae</taxon>
        <taxon>Cyclotella</taxon>
    </lineage>
</organism>
<keyword evidence="1" id="KW-0175">Coiled coil</keyword>
<reference evidence="4 5" key="1">
    <citation type="journal article" date="2020" name="G3 (Bethesda)">
        <title>Improved Reference Genome for Cyclotella cryptica CCMP332, a Model for Cell Wall Morphogenesis, Salinity Adaptation, and Lipid Production in Diatoms (Bacillariophyta).</title>
        <authorList>
            <person name="Roberts W.R."/>
            <person name="Downey K.M."/>
            <person name="Ruck E.C."/>
            <person name="Traller J.C."/>
            <person name="Alverson A.J."/>
        </authorList>
    </citation>
    <scope>NUCLEOTIDE SEQUENCE [LARGE SCALE GENOMIC DNA]</scope>
    <source>
        <strain evidence="4 5">CCMP332</strain>
    </source>
</reference>
<protein>
    <submittedName>
        <fullName evidence="4">Uncharacterized protein</fullName>
    </submittedName>
</protein>
<name>A0ABD3PWY2_9STRA</name>
<dbReference type="AlphaFoldDB" id="A0ABD3PWY2"/>
<evidence type="ECO:0000313" key="5">
    <source>
        <dbReference type="Proteomes" id="UP001516023"/>
    </source>
</evidence>
<dbReference type="EMBL" id="JABMIG020000099">
    <property type="protein sequence ID" value="KAL3792668.1"/>
    <property type="molecule type" value="Genomic_DNA"/>
</dbReference>
<evidence type="ECO:0000256" key="1">
    <source>
        <dbReference type="SAM" id="Coils"/>
    </source>
</evidence>
<proteinExistence type="predicted"/>
<feature type="coiled-coil region" evidence="1">
    <location>
        <begin position="39"/>
        <end position="66"/>
    </location>
</feature>
<feature type="region of interest" description="Disordered" evidence="2">
    <location>
        <begin position="232"/>
        <end position="254"/>
    </location>
</feature>
<evidence type="ECO:0000256" key="3">
    <source>
        <dbReference type="SAM" id="SignalP"/>
    </source>
</evidence>
<accession>A0ABD3PWY2</accession>
<sequence length="254" mass="28734">MMKSVSIVYSLCMISSFSHAFSPSSKNACTIRTPTSALRATAETEAERLRQRARELMAEVKQAEDALHSNLIEKKKYQDAATDAIISELFPPNEEGGTCDLARRLRNKRLAADTLVKIVERLHEREIAARGLEHIEPSVRNEGVTFERVAEPNEKELEAVQGLMDRLIEAADVLDREFVNQKSECDSRMTHSDIVHWGGGNIAGILKDKAKELGREHDEQFRKRLESFYDAAKRKHSRDEVDSTGWKDGDAWNP</sequence>
<keyword evidence="3" id="KW-0732">Signal</keyword>
<keyword evidence="5" id="KW-1185">Reference proteome</keyword>
<feature type="compositionally biased region" description="Basic and acidic residues" evidence="2">
    <location>
        <begin position="237"/>
        <end position="254"/>
    </location>
</feature>
<dbReference type="Proteomes" id="UP001516023">
    <property type="component" value="Unassembled WGS sequence"/>
</dbReference>
<evidence type="ECO:0000313" key="4">
    <source>
        <dbReference type="EMBL" id="KAL3792668.1"/>
    </source>
</evidence>
<gene>
    <name evidence="4" type="ORF">HJC23_009396</name>
</gene>
<evidence type="ECO:0000256" key="2">
    <source>
        <dbReference type="SAM" id="MobiDB-lite"/>
    </source>
</evidence>
<feature type="chain" id="PRO_5044855658" evidence="3">
    <location>
        <begin position="21"/>
        <end position="254"/>
    </location>
</feature>